<comment type="caution">
    <text evidence="2">The sequence shown here is derived from an EMBL/GenBank/DDBJ whole genome shotgun (WGS) entry which is preliminary data.</text>
</comment>
<dbReference type="EMBL" id="MVBO01000085">
    <property type="protein sequence ID" value="OZJ03429.1"/>
    <property type="molecule type" value="Genomic_DNA"/>
</dbReference>
<keyword evidence="3" id="KW-1185">Reference proteome</keyword>
<dbReference type="Proteomes" id="UP000242875">
    <property type="component" value="Unassembled WGS sequence"/>
</dbReference>
<dbReference type="PANTHER" id="PTHR15430">
    <property type="entry name" value="GLOMULIN"/>
    <property type="match status" value="1"/>
</dbReference>
<feature type="region of interest" description="Disordered" evidence="1">
    <location>
        <begin position="634"/>
        <end position="655"/>
    </location>
</feature>
<evidence type="ECO:0000313" key="2">
    <source>
        <dbReference type="EMBL" id="OZJ03429.1"/>
    </source>
</evidence>
<dbReference type="PANTHER" id="PTHR15430:SF1">
    <property type="entry name" value="GLOMULIN"/>
    <property type="match status" value="1"/>
</dbReference>
<dbReference type="Pfam" id="PF08568">
    <property type="entry name" value="Kinetochor_Ybp2"/>
    <property type="match status" value="2"/>
</dbReference>
<accession>A0A261XYI2</accession>
<organism evidence="2 3">
    <name type="scientific">Bifiguratus adelaidae</name>
    <dbReference type="NCBI Taxonomy" id="1938954"/>
    <lineage>
        <taxon>Eukaryota</taxon>
        <taxon>Fungi</taxon>
        <taxon>Fungi incertae sedis</taxon>
        <taxon>Mucoromycota</taxon>
        <taxon>Mucoromycotina</taxon>
        <taxon>Endogonomycetes</taxon>
        <taxon>Endogonales</taxon>
        <taxon>Endogonales incertae sedis</taxon>
        <taxon>Bifiguratus</taxon>
    </lineage>
</organism>
<dbReference type="OrthoDB" id="5396786at2759"/>
<evidence type="ECO:0000313" key="3">
    <source>
        <dbReference type="Proteomes" id="UP000242875"/>
    </source>
</evidence>
<gene>
    <name evidence="2" type="ORF">BZG36_03188</name>
</gene>
<protein>
    <submittedName>
        <fullName evidence="2">Uncharacterized protein</fullName>
    </submittedName>
</protein>
<reference evidence="2 3" key="1">
    <citation type="journal article" date="2017" name="Mycologia">
        <title>Bifiguratus adelaidae, gen. et sp. nov., a new member of Mucoromycotina in endophytic and soil-dwelling habitats.</title>
        <authorList>
            <person name="Torres-Cruz T.J."/>
            <person name="Billingsley Tobias T.L."/>
            <person name="Almatruk M."/>
            <person name="Hesse C."/>
            <person name="Kuske C.R."/>
            <person name="Desiro A."/>
            <person name="Benucci G.M."/>
            <person name="Bonito G."/>
            <person name="Stajich J.E."/>
            <person name="Dunlap C."/>
            <person name="Arnold A.E."/>
            <person name="Porras-Alfaro A."/>
        </authorList>
    </citation>
    <scope>NUCLEOTIDE SEQUENCE [LARGE SCALE GENOMIC DNA]</scope>
    <source>
        <strain evidence="2 3">AZ0501</strain>
    </source>
</reference>
<proteinExistence type="predicted"/>
<dbReference type="InterPro" id="IPR019516">
    <property type="entry name" value="Glomulin/ALF4"/>
</dbReference>
<sequence>MAASVKEAIVEGAKLCLNSEASNQSTFITYSTLLEVQLELLRDLHAKERIGVLSVLRDTLVGETTGDQKKDEILIERCGWDLVNVLPPILTAKEDVAAFTSGERSASWIIVEDILDRIVNRCSPKEIYMVAMERLSMLQWPEGSNLIKAETAVQFCCLLRLLTQTIPKINAKAPAKFLREPIFQIYTAIAAIETGHLGKRKRDSRTDEIATRLVVQSLDFVKQNLASVGKPTDLDLKRPISDPKGEARWLLLQCLTNIFEHTIATLKLHFLTQYEIRNHSRHIVPGSSNYMTEDAKLWKVWQNAINDAMSTFASFSTPNETLLEAARQSNGTEGDEEDFAGDELSEIGIVTIIAFQLASHTSPDTYPLSASLDSHQFSNLSSLYRTIITAKNGLLSQPSTIAEKALFVCAYLVDNIKVPVVMDELFKVQGQGSDSEHQVSSADIDPNSPCLMGFIQACICPCRTTTTNFYAQSVVIFSATQEDATLRFQAFSVLRRFLYHCDEPARLFILQQLLETCPMISVRAETLNLLKEQVANALSNQAESPFASAAMLQVFGPLIFSQPVKSTHGSIDVTEFWESFDFNMHALNFLLLLIMQGSSKDDKTGIWTNLNSLIYDFIAALESGLPQIREHVEEQQNTADENASGDDDQDNHDLPVLPYLTAQDKDMMHDRQVLNLEMMQCVLDRIHQVIEKKR</sequence>
<dbReference type="GO" id="GO:0005737">
    <property type="term" value="C:cytoplasm"/>
    <property type="evidence" value="ECO:0007669"/>
    <property type="project" value="TreeGrafter"/>
</dbReference>
<name>A0A261XYI2_9FUNG</name>
<dbReference type="GO" id="GO:0055105">
    <property type="term" value="F:ubiquitin-protein transferase inhibitor activity"/>
    <property type="evidence" value="ECO:0007669"/>
    <property type="project" value="TreeGrafter"/>
</dbReference>
<evidence type="ECO:0000256" key="1">
    <source>
        <dbReference type="SAM" id="MobiDB-lite"/>
    </source>
</evidence>
<dbReference type="AlphaFoldDB" id="A0A261XYI2"/>
<dbReference type="InterPro" id="IPR013877">
    <property type="entry name" value="YAP-bd/ALF4/Glomulin"/>
</dbReference>